<feature type="chain" id="PRO_5035220181" evidence="4">
    <location>
        <begin position="32"/>
        <end position="559"/>
    </location>
</feature>
<dbReference type="InterPro" id="IPR030678">
    <property type="entry name" value="Peptide/Ni-bd"/>
</dbReference>
<sequence>MVNSRTARTGLRRFAAVGLTTAVAVSMAACAESQRGEQGGKVGGTLTFAAAGHPKLFDPFYASDGETFRVARQIFEGLTGFKPGTAKVEPALAERWDHSNDGKTWTFHLKNGVKFHDGTDFDADAVCKNFERWYNQTGAGTNAAVSQYWVDNFGGFADGAKPSLYKSCTVKDTHTAVVELTASTSKFPDLLGMAPFSMQSPTAMETYDANNVQVRGDSFEYPAYGHEHPTGTGPFKFSRYDKANNIIELVRFDDYHGEKTKLDKLVFKVIPDETARKQELQSGAIDGYDLPNPSDWAALEQAGFQVIKREPFNIFYLGITQKNNEKLRDLKVRKALYHALNREQLVKSQLPAGAKVATQFIPESVSGYEPNVEKYDYDPNKAKQLLAEAGASDLTVNFFWPSEVTRPYMPNPRDIFGALRTDLEAVGVKVNAVTKPWNGGYLEDIDQGQADLFLLGWTGDMDTPDNFIGTFFADPSNRFYTTVAPWGEELSAELRRADSEPDENKREQMYKELNKKIMSDYLPGLPISHSAPALVVTKDVRGLVPSPLTSEEFGPVSKG</sequence>
<reference evidence="6" key="2">
    <citation type="submission" date="2020-09" db="EMBL/GenBank/DDBJ databases">
        <authorList>
            <person name="Sun Q."/>
            <person name="Zhou Y."/>
        </authorList>
    </citation>
    <scope>NUCLEOTIDE SEQUENCE</scope>
    <source>
        <strain evidence="6">CGMCC 4.5737</strain>
    </source>
</reference>
<dbReference type="EMBL" id="BMMK01000039">
    <property type="protein sequence ID" value="GGM77694.1"/>
    <property type="molecule type" value="Genomic_DNA"/>
</dbReference>
<dbReference type="PANTHER" id="PTHR30290">
    <property type="entry name" value="PERIPLASMIC BINDING COMPONENT OF ABC TRANSPORTER"/>
    <property type="match status" value="1"/>
</dbReference>
<dbReference type="GO" id="GO:1904680">
    <property type="term" value="F:peptide transmembrane transporter activity"/>
    <property type="evidence" value="ECO:0007669"/>
    <property type="project" value="TreeGrafter"/>
</dbReference>
<evidence type="ECO:0000256" key="1">
    <source>
        <dbReference type="ARBA" id="ARBA00005695"/>
    </source>
</evidence>
<dbReference type="SUPFAM" id="SSF53850">
    <property type="entry name" value="Periplasmic binding protein-like II"/>
    <property type="match status" value="1"/>
</dbReference>
<dbReference type="AlphaFoldDB" id="A0A8J3FX94"/>
<feature type="signal peptide" evidence="4">
    <location>
        <begin position="1"/>
        <end position="31"/>
    </location>
</feature>
<dbReference type="InterPro" id="IPR000914">
    <property type="entry name" value="SBP_5_dom"/>
</dbReference>
<dbReference type="PANTHER" id="PTHR30290:SF9">
    <property type="entry name" value="OLIGOPEPTIDE-BINDING PROTEIN APPA"/>
    <property type="match status" value="1"/>
</dbReference>
<comment type="caution">
    <text evidence="6">The sequence shown here is derived from an EMBL/GenBank/DDBJ whole genome shotgun (WGS) entry which is preliminary data.</text>
</comment>
<dbReference type="PROSITE" id="PS51257">
    <property type="entry name" value="PROKAR_LIPOPROTEIN"/>
    <property type="match status" value="1"/>
</dbReference>
<evidence type="ECO:0000313" key="7">
    <source>
        <dbReference type="Proteomes" id="UP000637578"/>
    </source>
</evidence>
<evidence type="ECO:0000313" key="6">
    <source>
        <dbReference type="EMBL" id="GGM77694.1"/>
    </source>
</evidence>
<dbReference type="Gene3D" id="3.40.190.10">
    <property type="entry name" value="Periplasmic binding protein-like II"/>
    <property type="match status" value="1"/>
</dbReference>
<gene>
    <name evidence="6" type="ORF">GCM10012275_55470</name>
</gene>
<dbReference type="CDD" id="cd08493">
    <property type="entry name" value="PBP2_DppA_like"/>
    <property type="match status" value="1"/>
</dbReference>
<accession>A0A8J3FX94</accession>
<dbReference type="Gene3D" id="3.10.105.10">
    <property type="entry name" value="Dipeptide-binding Protein, Domain 3"/>
    <property type="match status" value="1"/>
</dbReference>
<comment type="similarity">
    <text evidence="1">Belongs to the bacterial solute-binding protein 5 family.</text>
</comment>
<keyword evidence="3 4" id="KW-0732">Signal</keyword>
<dbReference type="GO" id="GO:0043190">
    <property type="term" value="C:ATP-binding cassette (ABC) transporter complex"/>
    <property type="evidence" value="ECO:0007669"/>
    <property type="project" value="InterPro"/>
</dbReference>
<dbReference type="RefSeq" id="WP_189061375.1">
    <property type="nucleotide sequence ID" value="NZ_BMMK01000039.1"/>
</dbReference>
<evidence type="ECO:0000259" key="5">
    <source>
        <dbReference type="Pfam" id="PF00496"/>
    </source>
</evidence>
<keyword evidence="2" id="KW-0813">Transport</keyword>
<name>A0A8J3FX94_9PSEU</name>
<proteinExistence type="inferred from homology"/>
<protein>
    <submittedName>
        <fullName evidence="6">ABC transporter substrate-binding protein</fullName>
    </submittedName>
</protein>
<reference evidence="6" key="1">
    <citation type="journal article" date="2014" name="Int. J. Syst. Evol. Microbiol.">
        <title>Complete genome sequence of Corynebacterium casei LMG S-19264T (=DSM 44701T), isolated from a smear-ripened cheese.</title>
        <authorList>
            <consortium name="US DOE Joint Genome Institute (JGI-PGF)"/>
            <person name="Walter F."/>
            <person name="Albersmeier A."/>
            <person name="Kalinowski J."/>
            <person name="Ruckert C."/>
        </authorList>
    </citation>
    <scope>NUCLEOTIDE SEQUENCE</scope>
    <source>
        <strain evidence="6">CGMCC 4.5737</strain>
    </source>
</reference>
<evidence type="ECO:0000256" key="3">
    <source>
        <dbReference type="ARBA" id="ARBA00022729"/>
    </source>
</evidence>
<feature type="domain" description="Solute-binding protein family 5" evidence="5">
    <location>
        <begin position="87"/>
        <end position="475"/>
    </location>
</feature>
<dbReference type="Gene3D" id="3.90.76.10">
    <property type="entry name" value="Dipeptide-binding Protein, Domain 1"/>
    <property type="match status" value="1"/>
</dbReference>
<evidence type="ECO:0000256" key="2">
    <source>
        <dbReference type="ARBA" id="ARBA00022448"/>
    </source>
</evidence>
<dbReference type="GO" id="GO:0042597">
    <property type="term" value="C:periplasmic space"/>
    <property type="evidence" value="ECO:0007669"/>
    <property type="project" value="UniProtKB-ARBA"/>
</dbReference>
<dbReference type="GO" id="GO:0015833">
    <property type="term" value="P:peptide transport"/>
    <property type="evidence" value="ECO:0007669"/>
    <property type="project" value="TreeGrafter"/>
</dbReference>
<keyword evidence="7" id="KW-1185">Reference proteome</keyword>
<dbReference type="InterPro" id="IPR039424">
    <property type="entry name" value="SBP_5"/>
</dbReference>
<organism evidence="6 7">
    <name type="scientific">Longimycelium tulufanense</name>
    <dbReference type="NCBI Taxonomy" id="907463"/>
    <lineage>
        <taxon>Bacteria</taxon>
        <taxon>Bacillati</taxon>
        <taxon>Actinomycetota</taxon>
        <taxon>Actinomycetes</taxon>
        <taxon>Pseudonocardiales</taxon>
        <taxon>Pseudonocardiaceae</taxon>
        <taxon>Longimycelium</taxon>
    </lineage>
</organism>
<evidence type="ECO:0000256" key="4">
    <source>
        <dbReference type="SAM" id="SignalP"/>
    </source>
</evidence>
<dbReference type="PIRSF" id="PIRSF002741">
    <property type="entry name" value="MppA"/>
    <property type="match status" value="1"/>
</dbReference>
<dbReference type="Pfam" id="PF00496">
    <property type="entry name" value="SBP_bac_5"/>
    <property type="match status" value="1"/>
</dbReference>
<dbReference type="Proteomes" id="UP000637578">
    <property type="component" value="Unassembled WGS sequence"/>
</dbReference>